<dbReference type="InterPro" id="IPR036875">
    <property type="entry name" value="Znf_CCHC_sf"/>
</dbReference>
<keyword evidence="9" id="KW-0496">Mitochondrion</keyword>
<evidence type="ECO:0000256" key="9">
    <source>
        <dbReference type="ARBA" id="ARBA00023128"/>
    </source>
</evidence>
<dbReference type="InterPro" id="IPR001878">
    <property type="entry name" value="Znf_CCHC"/>
</dbReference>
<keyword evidence="10" id="KW-0863">Zinc-finger</keyword>
<dbReference type="SUPFAM" id="SSF55486">
    <property type="entry name" value="Metalloproteases ('zincins'), catalytic domain"/>
    <property type="match status" value="1"/>
</dbReference>
<evidence type="ECO:0000256" key="8">
    <source>
        <dbReference type="ARBA" id="ARBA00023049"/>
    </source>
</evidence>
<keyword evidence="7" id="KW-0809">Transit peptide</keyword>
<comment type="cofactor">
    <cofactor evidence="11">
        <name>Zn(2+)</name>
        <dbReference type="ChEBI" id="CHEBI:29105"/>
    </cofactor>
    <text evidence="11">Binds 1 zinc ion.</text>
</comment>
<dbReference type="Pfam" id="PF01432">
    <property type="entry name" value="Peptidase_M3"/>
    <property type="match status" value="1"/>
</dbReference>
<organism evidence="13 14">
    <name type="scientific">Apolygus lucorum</name>
    <name type="common">Small green plant bug</name>
    <name type="synonym">Lygocoris lucorum</name>
    <dbReference type="NCBI Taxonomy" id="248454"/>
    <lineage>
        <taxon>Eukaryota</taxon>
        <taxon>Metazoa</taxon>
        <taxon>Ecdysozoa</taxon>
        <taxon>Arthropoda</taxon>
        <taxon>Hexapoda</taxon>
        <taxon>Insecta</taxon>
        <taxon>Pterygota</taxon>
        <taxon>Neoptera</taxon>
        <taxon>Paraneoptera</taxon>
        <taxon>Hemiptera</taxon>
        <taxon>Heteroptera</taxon>
        <taxon>Panheteroptera</taxon>
        <taxon>Cimicomorpha</taxon>
        <taxon>Miridae</taxon>
        <taxon>Mirini</taxon>
        <taxon>Apolygus</taxon>
    </lineage>
</organism>
<dbReference type="CDD" id="cd06457">
    <property type="entry name" value="M3A_MIP"/>
    <property type="match status" value="1"/>
</dbReference>
<evidence type="ECO:0000256" key="10">
    <source>
        <dbReference type="PROSITE-ProRule" id="PRU00047"/>
    </source>
</evidence>
<dbReference type="Pfam" id="PF00098">
    <property type="entry name" value="zf-CCHC"/>
    <property type="match status" value="1"/>
</dbReference>
<evidence type="ECO:0000259" key="12">
    <source>
        <dbReference type="PROSITE" id="PS50158"/>
    </source>
</evidence>
<accession>A0A8S9XM68</accession>
<dbReference type="GO" id="GO:0006627">
    <property type="term" value="P:protein processing involved in protein targeting to mitochondrion"/>
    <property type="evidence" value="ECO:0007669"/>
    <property type="project" value="TreeGrafter"/>
</dbReference>
<dbReference type="GO" id="GO:0004222">
    <property type="term" value="F:metalloendopeptidase activity"/>
    <property type="evidence" value="ECO:0007669"/>
    <property type="project" value="InterPro"/>
</dbReference>
<proteinExistence type="inferred from homology"/>
<dbReference type="InterPro" id="IPR045090">
    <property type="entry name" value="Pept_M3A_M3B"/>
</dbReference>
<dbReference type="PROSITE" id="PS50158">
    <property type="entry name" value="ZF_CCHC"/>
    <property type="match status" value="1"/>
</dbReference>
<evidence type="ECO:0000313" key="13">
    <source>
        <dbReference type="EMBL" id="KAF6210152.1"/>
    </source>
</evidence>
<dbReference type="Gene3D" id="3.40.390.10">
    <property type="entry name" value="Collagenase (Catalytic Domain)"/>
    <property type="match status" value="1"/>
</dbReference>
<dbReference type="GO" id="GO:0003676">
    <property type="term" value="F:nucleic acid binding"/>
    <property type="evidence" value="ECO:0007669"/>
    <property type="project" value="InterPro"/>
</dbReference>
<dbReference type="InterPro" id="IPR024077">
    <property type="entry name" value="Neurolysin/TOP_dom2"/>
</dbReference>
<keyword evidence="4 11" id="KW-0479">Metal-binding</keyword>
<keyword evidence="3 11" id="KW-0645">Protease</keyword>
<dbReference type="AlphaFoldDB" id="A0A8S9XM68"/>
<evidence type="ECO:0000256" key="4">
    <source>
        <dbReference type="ARBA" id="ARBA00022723"/>
    </source>
</evidence>
<evidence type="ECO:0000256" key="11">
    <source>
        <dbReference type="RuleBase" id="RU003435"/>
    </source>
</evidence>
<dbReference type="Gene3D" id="1.10.1370.10">
    <property type="entry name" value="Neurolysin, domain 3"/>
    <property type="match status" value="1"/>
</dbReference>
<keyword evidence="6 11" id="KW-0862">Zinc</keyword>
<dbReference type="InterPro" id="IPR001567">
    <property type="entry name" value="Pept_M3A_M3B_dom"/>
</dbReference>
<comment type="subcellular location">
    <subcellularLocation>
        <location evidence="1">Mitochondrion</location>
    </subcellularLocation>
</comment>
<dbReference type="EMBL" id="WIXP02000005">
    <property type="protein sequence ID" value="KAF6210152.1"/>
    <property type="molecule type" value="Genomic_DNA"/>
</dbReference>
<reference evidence="13" key="1">
    <citation type="journal article" date="2021" name="Mol. Ecol. Resour.">
        <title>Apolygus lucorum genome provides insights into omnivorousness and mesophyll feeding.</title>
        <authorList>
            <person name="Liu Y."/>
            <person name="Liu H."/>
            <person name="Wang H."/>
            <person name="Huang T."/>
            <person name="Liu B."/>
            <person name="Yang B."/>
            <person name="Yin L."/>
            <person name="Li B."/>
            <person name="Zhang Y."/>
            <person name="Zhang S."/>
            <person name="Jiang F."/>
            <person name="Zhang X."/>
            <person name="Ren Y."/>
            <person name="Wang B."/>
            <person name="Wang S."/>
            <person name="Lu Y."/>
            <person name="Wu K."/>
            <person name="Fan W."/>
            <person name="Wang G."/>
        </authorList>
    </citation>
    <scope>NUCLEOTIDE SEQUENCE</scope>
    <source>
        <strain evidence="13">12Hb</strain>
    </source>
</reference>
<dbReference type="PANTHER" id="PTHR11804">
    <property type="entry name" value="PROTEASE M3 THIMET OLIGOPEPTIDASE-RELATED"/>
    <property type="match status" value="1"/>
</dbReference>
<comment type="caution">
    <text evidence="13">The sequence shown here is derived from an EMBL/GenBank/DDBJ whole genome shotgun (WGS) entry which is preliminary data.</text>
</comment>
<evidence type="ECO:0000256" key="7">
    <source>
        <dbReference type="ARBA" id="ARBA00022946"/>
    </source>
</evidence>
<sequence length="933" mass="106030">MATAGSERDSTAEMFSQLGTLLKTFNDLHVEKDQRGGNNLDIPRSMFLELDPWDPDEAGAISVSSYFRLFEDVAGTLDQQKRLRLLRSKMRGTAKQFMIDNMGSYVGENPYLYMKQAMVQWYERGNPGKAAASLWTVKRQPNETLRQFAEKIRQLAQVAVQEEGAELNAAQKVQWVRRKVLKAFIRGVGKELSSHLLSTEPATIEAALKRAEEIEETLGEHDEVEVRWDLSAVQPGDRKCYACGAFGHFAARCTSRGTNGIRVALRREKVYAVTCWRKLNISFANEGTGLFGMKELCTYDGFFLLKENVINRTDELVEEICNPDRKRKIVDAFDDLSNTLCSVADLAEFVRLAHPQSSFSYAAENTCIALSGLVEKLNTNRGLYDSLKKTITKGDKFPTTEVDNHVASLFLFDFEQCGIHLSEEKRQEVVALNDYILQLGQRFMAGSVAPRSIAKESIPTNIRPYFMEDNDNIVVSSLSIDCSEDLVREACYKIYLRSDSDQEYFLDELLKARNRLANLCGFPTYAHRALKASLAEHPNNSIDFLEELNELLKKRVKSDFDIMLGIKKKENPVAARLAPWDIPYICSKAKKELYHSESSDFPPYFSLGACMEGFNQLMQSLYGIQLVNEPMESGECWASDIYKLAVEHDTEGLLGHIYCDFYERKNKPNQDCHFTIRGGKRLSDGSYQNPLVAVMLNVPPPKWNGPSLLSPSMVDNLFHEMGHAMHSMLARTEHQHVTGTRCAMDFAEVPSVLMEYFSADPRVVRSFARHYETKEPMTEKMLQQYCSSKHIFSASEMQLQVFYSLLDQKYHGPHPLTGSTTEILAQLQNKYYGIPYVNKTAWQLRFSHLVGYGAKYYSYLMSRSVASSIWQNFFIADPFSRLAGEKYRRECLGHGGGKPARTLVQDFLQIEPTPRYLANSLISELDRQPCFNL</sequence>
<dbReference type="Proteomes" id="UP000466442">
    <property type="component" value="Linkage Group LG5"/>
</dbReference>
<dbReference type="GO" id="GO:0008270">
    <property type="term" value="F:zinc ion binding"/>
    <property type="evidence" value="ECO:0007669"/>
    <property type="project" value="UniProtKB-KW"/>
</dbReference>
<evidence type="ECO:0000256" key="5">
    <source>
        <dbReference type="ARBA" id="ARBA00022801"/>
    </source>
</evidence>
<dbReference type="GO" id="GO:0005739">
    <property type="term" value="C:mitochondrion"/>
    <property type="evidence" value="ECO:0007669"/>
    <property type="project" value="UniProtKB-SubCell"/>
</dbReference>
<feature type="domain" description="CCHC-type" evidence="12">
    <location>
        <begin position="238"/>
        <end position="255"/>
    </location>
</feature>
<dbReference type="PANTHER" id="PTHR11804:SF79">
    <property type="entry name" value="MITOCHONDRIAL INTERMEDIATE PEPTIDASE"/>
    <property type="match status" value="1"/>
</dbReference>
<evidence type="ECO:0000256" key="3">
    <source>
        <dbReference type="ARBA" id="ARBA00022670"/>
    </source>
</evidence>
<evidence type="ECO:0000313" key="14">
    <source>
        <dbReference type="Proteomes" id="UP000466442"/>
    </source>
</evidence>
<evidence type="ECO:0000256" key="1">
    <source>
        <dbReference type="ARBA" id="ARBA00004173"/>
    </source>
</evidence>
<dbReference type="SMART" id="SM00343">
    <property type="entry name" value="ZnF_C2HC"/>
    <property type="match status" value="1"/>
</dbReference>
<dbReference type="InterPro" id="IPR033851">
    <property type="entry name" value="M3A_MIP"/>
</dbReference>
<comment type="similarity">
    <text evidence="2 11">Belongs to the peptidase M3 family.</text>
</comment>
<gene>
    <name evidence="13" type="ORF">GE061_013254</name>
</gene>
<protein>
    <recommendedName>
        <fullName evidence="12">CCHC-type domain-containing protein</fullName>
    </recommendedName>
</protein>
<keyword evidence="8 11" id="KW-0482">Metalloprotease</keyword>
<dbReference type="GO" id="GO:0006518">
    <property type="term" value="P:peptide metabolic process"/>
    <property type="evidence" value="ECO:0007669"/>
    <property type="project" value="TreeGrafter"/>
</dbReference>
<keyword evidence="14" id="KW-1185">Reference proteome</keyword>
<dbReference type="FunFam" id="3.40.390.10:FF:000013">
    <property type="entry name" value="Mitochondrial intermediate peptidase"/>
    <property type="match status" value="1"/>
</dbReference>
<name>A0A8S9XM68_APOLU</name>
<dbReference type="OrthoDB" id="17530at2759"/>
<evidence type="ECO:0000256" key="6">
    <source>
        <dbReference type="ARBA" id="ARBA00022833"/>
    </source>
</evidence>
<dbReference type="SUPFAM" id="SSF57756">
    <property type="entry name" value="Retrovirus zinc finger-like domains"/>
    <property type="match status" value="1"/>
</dbReference>
<evidence type="ECO:0000256" key="2">
    <source>
        <dbReference type="ARBA" id="ARBA00006040"/>
    </source>
</evidence>
<dbReference type="InterPro" id="IPR024079">
    <property type="entry name" value="MetalloPept_cat_dom_sf"/>
</dbReference>
<keyword evidence="5 11" id="KW-0378">Hydrolase</keyword>